<dbReference type="SMART" id="SM00355">
    <property type="entry name" value="ZnF_C2H2"/>
    <property type="match status" value="3"/>
</dbReference>
<feature type="compositionally biased region" description="Basic and acidic residues" evidence="10">
    <location>
        <begin position="497"/>
        <end position="506"/>
    </location>
</feature>
<dbReference type="EMBL" id="JAULSO010000001">
    <property type="protein sequence ID" value="KAK3692542.1"/>
    <property type="molecule type" value="Genomic_DNA"/>
</dbReference>
<keyword evidence="4" id="KW-0677">Repeat</keyword>
<dbReference type="InterPro" id="IPR036236">
    <property type="entry name" value="Znf_C2H2_sf"/>
</dbReference>
<dbReference type="FunFam" id="3.30.160.60:FF:001875">
    <property type="entry name" value="pH-response transcription factor pacC/RIM101"/>
    <property type="match status" value="1"/>
</dbReference>
<feature type="region of interest" description="Disordered" evidence="10">
    <location>
        <begin position="560"/>
        <end position="588"/>
    </location>
</feature>
<evidence type="ECO:0000256" key="8">
    <source>
        <dbReference type="ARBA" id="ARBA00038089"/>
    </source>
</evidence>
<dbReference type="InterPro" id="IPR013087">
    <property type="entry name" value="Znf_C2H2_type"/>
</dbReference>
<dbReference type="GO" id="GO:0008270">
    <property type="term" value="F:zinc ion binding"/>
    <property type="evidence" value="ECO:0007669"/>
    <property type="project" value="UniProtKB-KW"/>
</dbReference>
<dbReference type="Proteomes" id="UP001270362">
    <property type="component" value="Unassembled WGS sequence"/>
</dbReference>
<dbReference type="SUPFAM" id="SSF57667">
    <property type="entry name" value="beta-beta-alpha zinc fingers"/>
    <property type="match status" value="2"/>
</dbReference>
<dbReference type="AlphaFoldDB" id="A0AAE0XGD0"/>
<evidence type="ECO:0000313" key="12">
    <source>
        <dbReference type="EMBL" id="KAK3692542.1"/>
    </source>
</evidence>
<feature type="region of interest" description="Disordered" evidence="10">
    <location>
        <begin position="1"/>
        <end position="71"/>
    </location>
</feature>
<keyword evidence="6" id="KW-0862">Zinc</keyword>
<name>A0AAE0XGD0_9PEZI</name>
<protein>
    <recommendedName>
        <fullName evidence="11">C2H2-type domain-containing protein</fullName>
    </recommendedName>
</protein>
<dbReference type="Gene3D" id="3.30.160.60">
    <property type="entry name" value="Classic Zinc Finger"/>
    <property type="match status" value="2"/>
</dbReference>
<feature type="compositionally biased region" description="Acidic residues" evidence="10">
    <location>
        <begin position="523"/>
        <end position="532"/>
    </location>
</feature>
<keyword evidence="2" id="KW-0678">Repressor</keyword>
<feature type="domain" description="C2H2-type" evidence="11">
    <location>
        <begin position="112"/>
        <end position="141"/>
    </location>
</feature>
<evidence type="ECO:0000256" key="4">
    <source>
        <dbReference type="ARBA" id="ARBA00022737"/>
    </source>
</evidence>
<keyword evidence="7" id="KW-0539">Nucleus</keyword>
<dbReference type="GO" id="GO:0045944">
    <property type="term" value="P:positive regulation of transcription by RNA polymerase II"/>
    <property type="evidence" value="ECO:0007669"/>
    <property type="project" value="TreeGrafter"/>
</dbReference>
<feature type="domain" description="C2H2-type" evidence="11">
    <location>
        <begin position="76"/>
        <end position="106"/>
    </location>
</feature>
<dbReference type="PANTHER" id="PTHR47257">
    <property type="entry name" value="PH-RESPONSE TRANSCRIPTION FACTOR PACC/RIM101"/>
    <property type="match status" value="1"/>
</dbReference>
<sequence>MSSSATPQETGSSNGNANGNAANGTTNGTTNGNAAPAQSSGTSSNSGSTDATPAPSTAPTTASSSASSGAGGDETLICRWSDCNERFGTAEILYEHICEKHVGRKSTNNLNLTCQWNSCRTTTVKRDHITSHIRVHVPLKPHKCDFCGKSFKRPQDLKKHVKTHADDSVLVGRPSQDQNGGMNGAYRGHPAKAPSSFYDHNGHMRGTNSGPFGQPHQNGQPSYYHQHPPQQAYHAPMYYPQPMGGSRGDFLGHQAASSFDARSKRGFDDLNDFFGSVKRRQVDPTSYAQVGRSLLPIHTHLGLQSGGLATAEYMPQAPHTLGVSASHGPLAQHYYLPPMPNLRTKDDLQQVDQILEQMQATVYENTGSPNSQYIAANMRNPSPQYANRPHIDTYAVQPAQMPSPLSAPSQSSGSAAVTPPSSSMSYTSGHSPSASSSGMSPTSRHSSASASVSYPSLPSRPGLPYPATSGLGSNFTHNERRLSGGVLQSASTGQGRRSGEDSDRSSTPKPTDAVMSSVSSPSEESESGDSETYDDWLQHMRAIEYLRNGIRHRLERREYEDAADTSRIDPMVLDSDNNSNNDRQRAERTLYPILPRP</sequence>
<dbReference type="FunFam" id="3.30.160.60:FF:000458">
    <property type="entry name" value="pH-response transcription factor pacC/RIM101"/>
    <property type="match status" value="1"/>
</dbReference>
<gene>
    <name evidence="12" type="ORF">B0T22DRAFT_16651</name>
</gene>
<accession>A0AAE0XGD0</accession>
<dbReference type="PANTHER" id="PTHR47257:SF1">
    <property type="entry name" value="PH-RESPONSE TRANSCRIPTION FACTOR PACC_RIM101"/>
    <property type="match status" value="1"/>
</dbReference>
<evidence type="ECO:0000256" key="6">
    <source>
        <dbReference type="ARBA" id="ARBA00022833"/>
    </source>
</evidence>
<feature type="region of interest" description="Disordered" evidence="10">
    <location>
        <begin position="400"/>
        <end position="532"/>
    </location>
</feature>
<comment type="subcellular location">
    <subcellularLocation>
        <location evidence="1">Nucleus</location>
    </subcellularLocation>
</comment>
<evidence type="ECO:0000256" key="5">
    <source>
        <dbReference type="ARBA" id="ARBA00022771"/>
    </source>
</evidence>
<reference evidence="12" key="2">
    <citation type="submission" date="2023-06" db="EMBL/GenBank/DDBJ databases">
        <authorList>
            <consortium name="Lawrence Berkeley National Laboratory"/>
            <person name="Haridas S."/>
            <person name="Hensen N."/>
            <person name="Bonometti L."/>
            <person name="Westerberg I."/>
            <person name="Brannstrom I.O."/>
            <person name="Guillou S."/>
            <person name="Cros-Aarteil S."/>
            <person name="Calhoun S."/>
            <person name="Kuo A."/>
            <person name="Mondo S."/>
            <person name="Pangilinan J."/>
            <person name="Riley R."/>
            <person name="Labutti K."/>
            <person name="Andreopoulos B."/>
            <person name="Lipzen A."/>
            <person name="Chen C."/>
            <person name="Yanf M."/>
            <person name="Daum C."/>
            <person name="Ng V."/>
            <person name="Clum A."/>
            <person name="Steindorff A."/>
            <person name="Ohm R."/>
            <person name="Martin F."/>
            <person name="Silar P."/>
            <person name="Natvig D."/>
            <person name="Lalanne C."/>
            <person name="Gautier V."/>
            <person name="Ament-Velasquez S.L."/>
            <person name="Kruys A."/>
            <person name="Hutchinson M.I."/>
            <person name="Powell A.J."/>
            <person name="Barry K."/>
            <person name="Miller A.N."/>
            <person name="Grigoriev I.V."/>
            <person name="Debuchy R."/>
            <person name="Gladieux P."/>
            <person name="Thoren M.H."/>
            <person name="Johannesson H."/>
        </authorList>
    </citation>
    <scope>NUCLEOTIDE SEQUENCE</scope>
    <source>
        <strain evidence="12">CBS 314.62</strain>
    </source>
</reference>
<feature type="compositionally biased region" description="Low complexity" evidence="10">
    <location>
        <begin position="425"/>
        <end position="459"/>
    </location>
</feature>
<keyword evidence="5 9" id="KW-0863">Zinc-finger</keyword>
<organism evidence="12 13">
    <name type="scientific">Podospora appendiculata</name>
    <dbReference type="NCBI Taxonomy" id="314037"/>
    <lineage>
        <taxon>Eukaryota</taxon>
        <taxon>Fungi</taxon>
        <taxon>Dikarya</taxon>
        <taxon>Ascomycota</taxon>
        <taxon>Pezizomycotina</taxon>
        <taxon>Sordariomycetes</taxon>
        <taxon>Sordariomycetidae</taxon>
        <taxon>Sordariales</taxon>
        <taxon>Podosporaceae</taxon>
        <taxon>Podospora</taxon>
    </lineage>
</organism>
<keyword evidence="3" id="KW-0479">Metal-binding</keyword>
<reference evidence="12" key="1">
    <citation type="journal article" date="2023" name="Mol. Phylogenet. Evol.">
        <title>Genome-scale phylogeny and comparative genomics of the fungal order Sordariales.</title>
        <authorList>
            <person name="Hensen N."/>
            <person name="Bonometti L."/>
            <person name="Westerberg I."/>
            <person name="Brannstrom I.O."/>
            <person name="Guillou S."/>
            <person name="Cros-Aarteil S."/>
            <person name="Calhoun S."/>
            <person name="Haridas S."/>
            <person name="Kuo A."/>
            <person name="Mondo S."/>
            <person name="Pangilinan J."/>
            <person name="Riley R."/>
            <person name="LaButti K."/>
            <person name="Andreopoulos B."/>
            <person name="Lipzen A."/>
            <person name="Chen C."/>
            <person name="Yan M."/>
            <person name="Daum C."/>
            <person name="Ng V."/>
            <person name="Clum A."/>
            <person name="Steindorff A."/>
            <person name="Ohm R.A."/>
            <person name="Martin F."/>
            <person name="Silar P."/>
            <person name="Natvig D.O."/>
            <person name="Lalanne C."/>
            <person name="Gautier V."/>
            <person name="Ament-Velasquez S.L."/>
            <person name="Kruys A."/>
            <person name="Hutchinson M.I."/>
            <person name="Powell A.J."/>
            <person name="Barry K."/>
            <person name="Miller A.N."/>
            <person name="Grigoriev I.V."/>
            <person name="Debuchy R."/>
            <person name="Gladieux P."/>
            <person name="Hiltunen Thoren M."/>
            <person name="Johannesson H."/>
        </authorList>
    </citation>
    <scope>NUCLEOTIDE SEQUENCE</scope>
    <source>
        <strain evidence="12">CBS 314.62</strain>
    </source>
</reference>
<dbReference type="InterPro" id="IPR050806">
    <property type="entry name" value="pacC/RIM101"/>
</dbReference>
<evidence type="ECO:0000313" key="13">
    <source>
        <dbReference type="Proteomes" id="UP001270362"/>
    </source>
</evidence>
<evidence type="ECO:0000256" key="10">
    <source>
        <dbReference type="SAM" id="MobiDB-lite"/>
    </source>
</evidence>
<feature type="compositionally biased region" description="Low complexity" evidence="10">
    <location>
        <begin position="10"/>
        <end position="68"/>
    </location>
</feature>
<evidence type="ECO:0000256" key="3">
    <source>
        <dbReference type="ARBA" id="ARBA00022723"/>
    </source>
</evidence>
<comment type="similarity">
    <text evidence="8">Belongs to the pacC/RIM101 family.</text>
</comment>
<feature type="domain" description="C2H2-type" evidence="11">
    <location>
        <begin position="142"/>
        <end position="169"/>
    </location>
</feature>
<evidence type="ECO:0000259" key="11">
    <source>
        <dbReference type="PROSITE" id="PS50157"/>
    </source>
</evidence>
<evidence type="ECO:0000256" key="2">
    <source>
        <dbReference type="ARBA" id="ARBA00022491"/>
    </source>
</evidence>
<dbReference type="PROSITE" id="PS50157">
    <property type="entry name" value="ZINC_FINGER_C2H2_2"/>
    <property type="match status" value="3"/>
</dbReference>
<comment type="caution">
    <text evidence="12">The sequence shown here is derived from an EMBL/GenBank/DDBJ whole genome shotgun (WGS) entry which is preliminary data.</text>
</comment>
<feature type="compositionally biased region" description="Low complexity" evidence="10">
    <location>
        <begin position="400"/>
        <end position="416"/>
    </location>
</feature>
<evidence type="ECO:0000256" key="7">
    <source>
        <dbReference type="ARBA" id="ARBA00023242"/>
    </source>
</evidence>
<evidence type="ECO:0000256" key="9">
    <source>
        <dbReference type="PROSITE-ProRule" id="PRU00042"/>
    </source>
</evidence>
<proteinExistence type="inferred from homology"/>
<evidence type="ECO:0000256" key="1">
    <source>
        <dbReference type="ARBA" id="ARBA00004123"/>
    </source>
</evidence>
<keyword evidence="13" id="KW-1185">Reference proteome</keyword>
<dbReference type="GO" id="GO:0005634">
    <property type="term" value="C:nucleus"/>
    <property type="evidence" value="ECO:0007669"/>
    <property type="project" value="UniProtKB-SubCell"/>
</dbReference>
<dbReference type="PROSITE" id="PS00028">
    <property type="entry name" value="ZINC_FINGER_C2H2_1"/>
    <property type="match status" value="2"/>
</dbReference>